<dbReference type="AlphaFoldDB" id="A0A699KXE0"/>
<organism evidence="1">
    <name type="scientific">Tanacetum cinerariifolium</name>
    <name type="common">Dalmatian daisy</name>
    <name type="synonym">Chrysanthemum cinerariifolium</name>
    <dbReference type="NCBI Taxonomy" id="118510"/>
    <lineage>
        <taxon>Eukaryota</taxon>
        <taxon>Viridiplantae</taxon>
        <taxon>Streptophyta</taxon>
        <taxon>Embryophyta</taxon>
        <taxon>Tracheophyta</taxon>
        <taxon>Spermatophyta</taxon>
        <taxon>Magnoliopsida</taxon>
        <taxon>eudicotyledons</taxon>
        <taxon>Gunneridae</taxon>
        <taxon>Pentapetalae</taxon>
        <taxon>asterids</taxon>
        <taxon>campanulids</taxon>
        <taxon>Asterales</taxon>
        <taxon>Asteraceae</taxon>
        <taxon>Asteroideae</taxon>
        <taxon>Anthemideae</taxon>
        <taxon>Anthemidinae</taxon>
        <taxon>Tanacetum</taxon>
    </lineage>
</organism>
<sequence length="67" mass="7580">GASMLVSTTGMVQEVNIPSPVAVKDKGVRLQDEPDEEERQRMARVYEAAQSFTEEEWENIRARVEAD</sequence>
<proteinExistence type="predicted"/>
<dbReference type="EMBL" id="BKCJ010550915">
    <property type="protein sequence ID" value="GFB09524.1"/>
    <property type="molecule type" value="Genomic_DNA"/>
</dbReference>
<feature type="non-terminal residue" evidence="1">
    <location>
        <position position="1"/>
    </location>
</feature>
<accession>A0A699KXE0</accession>
<name>A0A699KXE0_TANCI</name>
<protein>
    <submittedName>
        <fullName evidence="1">Uncharacterized protein</fullName>
    </submittedName>
</protein>
<reference evidence="1" key="1">
    <citation type="journal article" date="2019" name="Sci. Rep.">
        <title>Draft genome of Tanacetum cinerariifolium, the natural source of mosquito coil.</title>
        <authorList>
            <person name="Yamashiro T."/>
            <person name="Shiraishi A."/>
            <person name="Satake H."/>
            <person name="Nakayama K."/>
        </authorList>
    </citation>
    <scope>NUCLEOTIDE SEQUENCE</scope>
</reference>
<comment type="caution">
    <text evidence="1">The sequence shown here is derived from an EMBL/GenBank/DDBJ whole genome shotgun (WGS) entry which is preliminary data.</text>
</comment>
<gene>
    <name evidence="1" type="ORF">Tci_681495</name>
</gene>
<evidence type="ECO:0000313" key="1">
    <source>
        <dbReference type="EMBL" id="GFB09524.1"/>
    </source>
</evidence>